<comment type="caution">
    <text evidence="1">The sequence shown here is derived from an EMBL/GenBank/DDBJ whole genome shotgun (WGS) entry which is preliminary data.</text>
</comment>
<name>I2GFW6_9BACT</name>
<keyword evidence="2" id="KW-1185">Reference proteome</keyword>
<evidence type="ECO:0000313" key="1">
    <source>
        <dbReference type="EMBL" id="CCH52791.1"/>
    </source>
</evidence>
<proteinExistence type="predicted"/>
<accession>I2GFW6</accession>
<sequence length="31" mass="3385">MVNASVMRTVKNGLLIGGMDQLLVIVREITL</sequence>
<gene>
    <name evidence="1" type="ORF">BN8_01819</name>
</gene>
<dbReference type="AlphaFoldDB" id="I2GFW6"/>
<dbReference type="EMBL" id="CAIT01000006">
    <property type="protein sequence ID" value="CCH52791.1"/>
    <property type="molecule type" value="Genomic_DNA"/>
</dbReference>
<organism evidence="1 2">
    <name type="scientific">Fibrisoma limi BUZ 3</name>
    <dbReference type="NCBI Taxonomy" id="1185876"/>
    <lineage>
        <taxon>Bacteria</taxon>
        <taxon>Pseudomonadati</taxon>
        <taxon>Bacteroidota</taxon>
        <taxon>Cytophagia</taxon>
        <taxon>Cytophagales</taxon>
        <taxon>Spirosomataceae</taxon>
        <taxon>Fibrisoma</taxon>
    </lineage>
</organism>
<reference evidence="1 2" key="1">
    <citation type="journal article" date="2012" name="J. Bacteriol.">
        <title>Genome Sequence of the Filamentous Bacterium Fibrisoma limi BUZ 3T.</title>
        <authorList>
            <person name="Filippini M."/>
            <person name="Qi W."/>
            <person name="Jaenicke S."/>
            <person name="Goesmann A."/>
            <person name="Smits T.H."/>
            <person name="Bagheri H.C."/>
        </authorList>
    </citation>
    <scope>NUCLEOTIDE SEQUENCE [LARGE SCALE GENOMIC DNA]</scope>
    <source>
        <strain evidence="2">BUZ 3T</strain>
    </source>
</reference>
<dbReference type="Proteomes" id="UP000009309">
    <property type="component" value="Unassembled WGS sequence"/>
</dbReference>
<protein>
    <submittedName>
        <fullName evidence="1">Uncharacterized protein</fullName>
    </submittedName>
</protein>
<evidence type="ECO:0000313" key="2">
    <source>
        <dbReference type="Proteomes" id="UP000009309"/>
    </source>
</evidence>